<gene>
    <name evidence="1" type="ORF">B0I29_10163</name>
</gene>
<accession>A0A327ZJU0</accession>
<comment type="caution">
    <text evidence="1">The sequence shown here is derived from an EMBL/GenBank/DDBJ whole genome shotgun (WGS) entry which is preliminary data.</text>
</comment>
<proteinExistence type="predicted"/>
<dbReference type="RefSeq" id="WP_111646765.1">
    <property type="nucleotide sequence ID" value="NZ_JACHWI010000001.1"/>
</dbReference>
<dbReference type="EMBL" id="QLMJ01000001">
    <property type="protein sequence ID" value="RAK42933.1"/>
    <property type="molecule type" value="Genomic_DNA"/>
</dbReference>
<dbReference type="AlphaFoldDB" id="A0A327ZJU0"/>
<reference evidence="1 2" key="1">
    <citation type="submission" date="2018-06" db="EMBL/GenBank/DDBJ databases">
        <title>Genomic Encyclopedia of Type Strains, Phase III (KMG-III): the genomes of soil and plant-associated and newly described type strains.</title>
        <authorList>
            <person name="Whitman W."/>
        </authorList>
    </citation>
    <scope>NUCLEOTIDE SEQUENCE [LARGE SCALE GENOMIC DNA]</scope>
    <source>
        <strain evidence="1 2">CGMCC 4.7090</strain>
    </source>
</reference>
<keyword evidence="2" id="KW-1185">Reference proteome</keyword>
<dbReference type="Proteomes" id="UP000249341">
    <property type="component" value="Unassembled WGS sequence"/>
</dbReference>
<evidence type="ECO:0000313" key="2">
    <source>
        <dbReference type="Proteomes" id="UP000249341"/>
    </source>
</evidence>
<sequence length="71" mass="8190">MIKHQPDRATYNCLSCDKAWPCDPAREYLVASTPDPVQLAMRLWMEIEDAAHVLADESPAALFERFLKWAR</sequence>
<organism evidence="1 2">
    <name type="scientific">Actinoplanes lutulentus</name>
    <dbReference type="NCBI Taxonomy" id="1287878"/>
    <lineage>
        <taxon>Bacteria</taxon>
        <taxon>Bacillati</taxon>
        <taxon>Actinomycetota</taxon>
        <taxon>Actinomycetes</taxon>
        <taxon>Micromonosporales</taxon>
        <taxon>Micromonosporaceae</taxon>
        <taxon>Actinoplanes</taxon>
    </lineage>
</organism>
<evidence type="ECO:0008006" key="3">
    <source>
        <dbReference type="Google" id="ProtNLM"/>
    </source>
</evidence>
<name>A0A327ZJU0_9ACTN</name>
<protein>
    <recommendedName>
        <fullName evidence="3">Flavin reductase</fullName>
    </recommendedName>
</protein>
<evidence type="ECO:0000313" key="1">
    <source>
        <dbReference type="EMBL" id="RAK42933.1"/>
    </source>
</evidence>